<feature type="repeat" description="PPR" evidence="3">
    <location>
        <begin position="392"/>
        <end position="426"/>
    </location>
</feature>
<dbReference type="Gene3D" id="1.25.40.10">
    <property type="entry name" value="Tetratricopeptide repeat domain"/>
    <property type="match status" value="4"/>
</dbReference>
<dbReference type="Proteomes" id="UP000734854">
    <property type="component" value="Unassembled WGS sequence"/>
</dbReference>
<sequence length="780" mass="88387">MWVSKGRLLSLSATSTVLYQFSLANHDYVLKHKYASIAPSNSHCIKDSLVNKYSCFGPSSHFTKNNFCNDSISYPVICSQELLCSSRRYYLGSPSESESISLPNPDGLTSVDDSSASDAMAIQKILKSHDKSSGLSSALDECKIQLTEDLVVLVLQRNRSDWKLALSFFKWASTQNNYLHGPRAYNEILDILGRMKQVKLMQETFDEIPKDRQGSAINNKTFAILMHRYSGAHKVQEAIDIFYKRIDYGFELDLIGFQQLLMSLCRYKHVEEAEALFLQKQDQFPPVIKSRNIILNGWCVLGSLHDTTRFWNDINKSGCKPDLYTYSIFIKSLTKSGKLGTAVQLFTSMWEKGCNPDVTICNCIIDTLCFKKKVPQALEIFSEMTDRGCLPDVSTYNSLIKHLCKINRMQKVHELLNEMEEKGCNPNTRTYSYILKTAEKPEEVTALLQRMERTSCKLDSDTYNLLLNLYMQWKHQKGSGSIWADMKRSGLGPDQRSYTIMVHQLHNQGKLEEALQFYKEMRAKGMIPEPRTKLLVQSYLTIKEDLEEDPNVDQMENHEVDLLEIVLTESKMKEIALTAALVFVPVAEKGVFWNKVVRAPGGSGARKGFERPEGKLYPAKSSPHGASRFEQLRHIPGARKESRRPEGIQAPGATYKRSPRQELQESIIGSENSATAGPAALRSCDANKLRQSAPSMIAQRKWSRTTGLRVGAVTGSERILEVVNQFMEELVDGPTQQHRHDIDAYKAWKRKDFTAKEILISSMVDDLVFEYEPLPSSHAV</sequence>
<name>A0A8J5LRW7_ZINOF</name>
<keyword evidence="2" id="KW-0677">Repeat</keyword>
<feature type="repeat" description="PPR" evidence="3">
    <location>
        <begin position="494"/>
        <end position="528"/>
    </location>
</feature>
<feature type="compositionally biased region" description="Basic and acidic residues" evidence="4">
    <location>
        <begin position="630"/>
        <end position="646"/>
    </location>
</feature>
<comment type="caution">
    <text evidence="5">The sequence shown here is derived from an EMBL/GenBank/DDBJ whole genome shotgun (WGS) entry which is preliminary data.</text>
</comment>
<dbReference type="PANTHER" id="PTHR47447">
    <property type="entry name" value="OS03G0856100 PROTEIN"/>
    <property type="match status" value="1"/>
</dbReference>
<feature type="repeat" description="PPR" evidence="3">
    <location>
        <begin position="459"/>
        <end position="493"/>
    </location>
</feature>
<dbReference type="EMBL" id="JACMSC010000003">
    <property type="protein sequence ID" value="KAG6527973.1"/>
    <property type="molecule type" value="Genomic_DNA"/>
</dbReference>
<accession>A0A8J5LRW7</accession>
<feature type="repeat" description="PPR" evidence="3">
    <location>
        <begin position="322"/>
        <end position="356"/>
    </location>
</feature>
<dbReference type="AlphaFoldDB" id="A0A8J5LRW7"/>
<dbReference type="PANTHER" id="PTHR47447:SF23">
    <property type="entry name" value="PENTACOTRIPEPTIDE-REPEAT REGION OF PRORP DOMAIN-CONTAINING PROTEIN"/>
    <property type="match status" value="1"/>
</dbReference>
<dbReference type="Pfam" id="PF01535">
    <property type="entry name" value="PPR"/>
    <property type="match status" value="1"/>
</dbReference>
<proteinExistence type="inferred from homology"/>
<dbReference type="InterPro" id="IPR011990">
    <property type="entry name" value="TPR-like_helical_dom_sf"/>
</dbReference>
<keyword evidence="6" id="KW-1185">Reference proteome</keyword>
<feature type="region of interest" description="Disordered" evidence="4">
    <location>
        <begin position="603"/>
        <end position="660"/>
    </location>
</feature>
<evidence type="ECO:0000256" key="3">
    <source>
        <dbReference type="PROSITE-ProRule" id="PRU00708"/>
    </source>
</evidence>
<dbReference type="NCBIfam" id="TIGR00756">
    <property type="entry name" value="PPR"/>
    <property type="match status" value="4"/>
</dbReference>
<feature type="repeat" description="PPR" evidence="3">
    <location>
        <begin position="357"/>
        <end position="391"/>
    </location>
</feature>
<protein>
    <recommendedName>
        <fullName evidence="7">Pentatricopeptide repeat-containing protein</fullName>
    </recommendedName>
</protein>
<dbReference type="Pfam" id="PF13812">
    <property type="entry name" value="PPR_3"/>
    <property type="match status" value="1"/>
</dbReference>
<evidence type="ECO:0000313" key="6">
    <source>
        <dbReference type="Proteomes" id="UP000734854"/>
    </source>
</evidence>
<organism evidence="5 6">
    <name type="scientific">Zingiber officinale</name>
    <name type="common">Ginger</name>
    <name type="synonym">Amomum zingiber</name>
    <dbReference type="NCBI Taxonomy" id="94328"/>
    <lineage>
        <taxon>Eukaryota</taxon>
        <taxon>Viridiplantae</taxon>
        <taxon>Streptophyta</taxon>
        <taxon>Embryophyta</taxon>
        <taxon>Tracheophyta</taxon>
        <taxon>Spermatophyta</taxon>
        <taxon>Magnoliopsida</taxon>
        <taxon>Liliopsida</taxon>
        <taxon>Zingiberales</taxon>
        <taxon>Zingiberaceae</taxon>
        <taxon>Zingiber</taxon>
    </lineage>
</organism>
<comment type="similarity">
    <text evidence="1">Belongs to the PPR family. P subfamily.</text>
</comment>
<evidence type="ECO:0000256" key="1">
    <source>
        <dbReference type="ARBA" id="ARBA00007626"/>
    </source>
</evidence>
<gene>
    <name evidence="5" type="ORF">ZIOFF_010109</name>
</gene>
<dbReference type="InterPro" id="IPR002885">
    <property type="entry name" value="PPR_rpt"/>
</dbReference>
<dbReference type="PROSITE" id="PS51375">
    <property type="entry name" value="PPR"/>
    <property type="match status" value="5"/>
</dbReference>
<reference evidence="5 6" key="1">
    <citation type="submission" date="2020-08" db="EMBL/GenBank/DDBJ databases">
        <title>Plant Genome Project.</title>
        <authorList>
            <person name="Zhang R.-G."/>
        </authorList>
    </citation>
    <scope>NUCLEOTIDE SEQUENCE [LARGE SCALE GENOMIC DNA]</scope>
    <source>
        <tissue evidence="5">Rhizome</tissue>
    </source>
</reference>
<evidence type="ECO:0000256" key="2">
    <source>
        <dbReference type="ARBA" id="ARBA00022737"/>
    </source>
</evidence>
<dbReference type="Pfam" id="PF13041">
    <property type="entry name" value="PPR_2"/>
    <property type="match status" value="2"/>
</dbReference>
<evidence type="ECO:0000256" key="4">
    <source>
        <dbReference type="SAM" id="MobiDB-lite"/>
    </source>
</evidence>
<evidence type="ECO:0000313" key="5">
    <source>
        <dbReference type="EMBL" id="KAG6527973.1"/>
    </source>
</evidence>
<evidence type="ECO:0008006" key="7">
    <source>
        <dbReference type="Google" id="ProtNLM"/>
    </source>
</evidence>